<proteinExistence type="predicted"/>
<sequence length="87" mass="10349">MKEKLIRRLNKVKAFLDSSYAEQKEQQDSIKKVLKKLKQKQKSLEKELDDEKSKRRRAELQDEIAIIKERRKKGIQVLQDLNGKPSE</sequence>
<gene>
    <name evidence="2" type="ORF">B9G39_20790</name>
</gene>
<dbReference type="EMBL" id="NDXW01000001">
    <property type="protein sequence ID" value="RDH45693.1"/>
    <property type="molecule type" value="Genomic_DNA"/>
</dbReference>
<feature type="coiled-coil region" evidence="1">
    <location>
        <begin position="20"/>
        <end position="70"/>
    </location>
</feature>
<evidence type="ECO:0000313" key="3">
    <source>
        <dbReference type="Proteomes" id="UP000257039"/>
    </source>
</evidence>
<dbReference type="RefSeq" id="WP_094788618.1">
    <property type="nucleotide sequence ID" value="NZ_NDXW01000001.1"/>
</dbReference>
<keyword evidence="3" id="KW-1185">Reference proteome</keyword>
<organism evidence="2 3">
    <name type="scientific">Zooshikella ganghwensis</name>
    <dbReference type="NCBI Taxonomy" id="202772"/>
    <lineage>
        <taxon>Bacteria</taxon>
        <taxon>Pseudomonadati</taxon>
        <taxon>Pseudomonadota</taxon>
        <taxon>Gammaproteobacteria</taxon>
        <taxon>Oceanospirillales</taxon>
        <taxon>Zooshikellaceae</taxon>
        <taxon>Zooshikella</taxon>
    </lineage>
</organism>
<comment type="caution">
    <text evidence="2">The sequence shown here is derived from an EMBL/GenBank/DDBJ whole genome shotgun (WGS) entry which is preliminary data.</text>
</comment>
<accession>A0A4P9VQA9</accession>
<protein>
    <submittedName>
        <fullName evidence="2">Uncharacterized protein</fullName>
    </submittedName>
</protein>
<evidence type="ECO:0000256" key="1">
    <source>
        <dbReference type="SAM" id="Coils"/>
    </source>
</evidence>
<keyword evidence="1" id="KW-0175">Coiled coil</keyword>
<evidence type="ECO:0000313" key="2">
    <source>
        <dbReference type="EMBL" id="RDH45693.1"/>
    </source>
</evidence>
<dbReference type="Proteomes" id="UP000257039">
    <property type="component" value="Unassembled WGS sequence"/>
</dbReference>
<name>A0A4P9VQA9_9GAMM</name>
<dbReference type="AlphaFoldDB" id="A0A4P9VQA9"/>
<reference evidence="2 3" key="1">
    <citation type="submission" date="2017-04" db="EMBL/GenBank/DDBJ databases">
        <title>Draft genome sequence of Zooshikella ganghwensis VG4 isolated from Red Sea sediments.</title>
        <authorList>
            <person name="Rehman Z."/>
            <person name="Alam I."/>
            <person name="Kamau A."/>
            <person name="Bajic V."/>
            <person name="Leiknes T."/>
        </authorList>
    </citation>
    <scope>NUCLEOTIDE SEQUENCE [LARGE SCALE GENOMIC DNA]</scope>
    <source>
        <strain evidence="2 3">VG4</strain>
    </source>
</reference>